<gene>
    <name evidence="1" type="ORF">IFO66_15030</name>
</gene>
<proteinExistence type="predicted"/>
<reference evidence="1 2" key="1">
    <citation type="submission" date="2020-09" db="EMBL/GenBank/DDBJ databases">
        <title>Paenibacillus sp. CAU 1523 isolated from sand of Haeundae Beach.</title>
        <authorList>
            <person name="Kim W."/>
        </authorList>
    </citation>
    <scope>NUCLEOTIDE SEQUENCE [LARGE SCALE GENOMIC DNA]</scope>
    <source>
        <strain evidence="1 2">CAU 1523</strain>
    </source>
</reference>
<organism evidence="1 2">
    <name type="scientific">Paenibacillus arenosi</name>
    <dbReference type="NCBI Taxonomy" id="2774142"/>
    <lineage>
        <taxon>Bacteria</taxon>
        <taxon>Bacillati</taxon>
        <taxon>Bacillota</taxon>
        <taxon>Bacilli</taxon>
        <taxon>Bacillales</taxon>
        <taxon>Paenibacillaceae</taxon>
        <taxon>Paenibacillus</taxon>
    </lineage>
</organism>
<dbReference type="EMBL" id="JACYTN010000013">
    <property type="protein sequence ID" value="MBD8499608.1"/>
    <property type="molecule type" value="Genomic_DNA"/>
</dbReference>
<dbReference type="RefSeq" id="WP_192025947.1">
    <property type="nucleotide sequence ID" value="NZ_JACYTN010000013.1"/>
</dbReference>
<accession>A0ABR9AZV2</accession>
<evidence type="ECO:0000313" key="1">
    <source>
        <dbReference type="EMBL" id="MBD8499608.1"/>
    </source>
</evidence>
<protein>
    <submittedName>
        <fullName evidence="1">Uncharacterized protein</fullName>
    </submittedName>
</protein>
<evidence type="ECO:0000313" key="2">
    <source>
        <dbReference type="Proteomes" id="UP000634529"/>
    </source>
</evidence>
<dbReference type="Proteomes" id="UP000634529">
    <property type="component" value="Unassembled WGS sequence"/>
</dbReference>
<name>A0ABR9AZV2_9BACL</name>
<sequence>MVKYSTGILRKGPRTNYALVDVVNVNTRHSRSVTVQVFDWSDGNPVPLKLVPYSLRTCRIRVGPNKSVYVYADVSKVKFKYEVRITQSDARDLISNVTGVTKVTFAPQSGDTVLQHNLVRISS</sequence>
<comment type="caution">
    <text evidence="1">The sequence shown here is derived from an EMBL/GenBank/DDBJ whole genome shotgun (WGS) entry which is preliminary data.</text>
</comment>
<keyword evidence="2" id="KW-1185">Reference proteome</keyword>